<dbReference type="EMBL" id="CABVJE010000020">
    <property type="protein sequence ID" value="VVQ16147.1"/>
    <property type="molecule type" value="Genomic_DNA"/>
</dbReference>
<proteinExistence type="predicted"/>
<evidence type="ECO:0000313" key="2">
    <source>
        <dbReference type="Proteomes" id="UP000327191"/>
    </source>
</evidence>
<dbReference type="Proteomes" id="UP000327191">
    <property type="component" value="Unassembled WGS sequence"/>
</dbReference>
<organism evidence="1 2">
    <name type="scientific">Pseudomonas fluorescens</name>
    <dbReference type="NCBI Taxonomy" id="294"/>
    <lineage>
        <taxon>Bacteria</taxon>
        <taxon>Pseudomonadati</taxon>
        <taxon>Pseudomonadota</taxon>
        <taxon>Gammaproteobacteria</taxon>
        <taxon>Pseudomonadales</taxon>
        <taxon>Pseudomonadaceae</taxon>
        <taxon>Pseudomonas</taxon>
    </lineage>
</organism>
<reference evidence="1 2" key="1">
    <citation type="submission" date="2019-09" db="EMBL/GenBank/DDBJ databases">
        <authorList>
            <person name="Chandra G."/>
            <person name="Truman W A."/>
        </authorList>
    </citation>
    <scope>NUCLEOTIDE SEQUENCE [LARGE SCALE GENOMIC DNA]</scope>
    <source>
        <strain evidence="1">PS938</strain>
    </source>
</reference>
<accession>A0A5E7UX74</accession>
<gene>
    <name evidence="1" type="ORF">PS938_04240</name>
</gene>
<name>A0A5E7UX74_PSEFL</name>
<sequence length="258" mass="28171">MCAPTYICTASQVTTAVTVLPDKLNTLEDSLADETDVKHYSFIAVRGQDVLIHAGVTKGGPLTLEYSRNENWVNIPWGEPFAVSGLEPSQAVQVRISKTLSGPFVVGDTYDLKLGSAPYYADSHVQGDAGELPSYWATTQAYRVLNWSVRLKDSTGNPLEGGTATLKLNKGADEDSFDLVTDGTGHAAGAIQLDGCHGQLKSDPFWTSSGKYRNKWEVEYNRGYWLIQVKGKDASGVGGRRVPNVSFAQICYQRMLRN</sequence>
<evidence type="ECO:0000313" key="1">
    <source>
        <dbReference type="EMBL" id="VVQ16147.1"/>
    </source>
</evidence>
<protein>
    <submittedName>
        <fullName evidence="1">Uncharacterized protein</fullName>
    </submittedName>
</protein>
<dbReference type="AlphaFoldDB" id="A0A5E7UX74"/>